<dbReference type="EMBL" id="RCZE01000005">
    <property type="protein sequence ID" value="TPG78492.1"/>
    <property type="molecule type" value="Genomic_DNA"/>
</dbReference>
<reference evidence="1 2" key="1">
    <citation type="journal article" date="2019" name="Environ. Microbiol.">
        <title>Species interactions and distinct microbial communities in high Arctic permafrost affected cryosols are associated with the CH4 and CO2 gas fluxes.</title>
        <authorList>
            <person name="Altshuler I."/>
            <person name="Hamel J."/>
            <person name="Turney S."/>
            <person name="Magnuson E."/>
            <person name="Levesque R."/>
            <person name="Greer C."/>
            <person name="Whyte L.G."/>
        </authorList>
    </citation>
    <scope>NUCLEOTIDE SEQUENCE [LARGE SCALE GENOMIC DNA]</scope>
    <source>
        <strain evidence="1 2">E3</strain>
    </source>
</reference>
<sequence>MLEQGLQVCSREVMLHPDLLARELLVARELAPAGLRSRPIFGGAAHPSRSKLPRHRCSFALFH</sequence>
<evidence type="ECO:0000313" key="2">
    <source>
        <dbReference type="Proteomes" id="UP000317933"/>
    </source>
</evidence>
<accession>A0A502HYP3</accession>
<name>A0A502HYP3_9PSED</name>
<evidence type="ECO:0000313" key="1">
    <source>
        <dbReference type="EMBL" id="TPG78492.1"/>
    </source>
</evidence>
<proteinExistence type="predicted"/>
<dbReference type="Proteomes" id="UP000317933">
    <property type="component" value="Unassembled WGS sequence"/>
</dbReference>
<organism evidence="1 2">
    <name type="scientific">Pseudomonas arsenicoxydans</name>
    <dbReference type="NCBI Taxonomy" id="702115"/>
    <lineage>
        <taxon>Bacteria</taxon>
        <taxon>Pseudomonadati</taxon>
        <taxon>Pseudomonadota</taxon>
        <taxon>Gammaproteobacteria</taxon>
        <taxon>Pseudomonadales</taxon>
        <taxon>Pseudomonadaceae</taxon>
        <taxon>Pseudomonas</taxon>
    </lineage>
</organism>
<comment type="caution">
    <text evidence="1">The sequence shown here is derived from an EMBL/GenBank/DDBJ whole genome shotgun (WGS) entry which is preliminary data.</text>
</comment>
<protein>
    <submittedName>
        <fullName evidence="1">Uncharacterized protein</fullName>
    </submittedName>
</protein>
<dbReference type="AlphaFoldDB" id="A0A502HYP3"/>
<gene>
    <name evidence="1" type="ORF">EAH78_13090</name>
</gene>